<name>A0A8S5SUD4_9CAUD</name>
<accession>A0A8S5SUD4</accession>
<dbReference type="EMBL" id="BK032680">
    <property type="protein sequence ID" value="DAF54550.1"/>
    <property type="molecule type" value="Genomic_DNA"/>
</dbReference>
<evidence type="ECO:0000313" key="1">
    <source>
        <dbReference type="EMBL" id="DAF54550.1"/>
    </source>
</evidence>
<proteinExistence type="predicted"/>
<organism evidence="1">
    <name type="scientific">Siphoviridae sp. ctWf32</name>
    <dbReference type="NCBI Taxonomy" id="2827884"/>
    <lineage>
        <taxon>Viruses</taxon>
        <taxon>Duplodnaviria</taxon>
        <taxon>Heunggongvirae</taxon>
        <taxon>Uroviricota</taxon>
        <taxon>Caudoviricetes</taxon>
    </lineage>
</organism>
<reference evidence="1" key="1">
    <citation type="journal article" date="2021" name="Proc. Natl. Acad. Sci. U.S.A.">
        <title>A Catalog of Tens of Thousands of Viruses from Human Metagenomes Reveals Hidden Associations with Chronic Diseases.</title>
        <authorList>
            <person name="Tisza M.J."/>
            <person name="Buck C.B."/>
        </authorList>
    </citation>
    <scope>NUCLEOTIDE SEQUENCE</scope>
    <source>
        <strain evidence="1">CtWf32</strain>
    </source>
</reference>
<sequence length="111" mass="12551">MGGDFEGETAEGLCEWANGLGLCEFEIIERRGNRYVAVFDKDVEITMYFGRFSESVSGHGGNRIVHYFMTDNRKGDYYGHGMGCDSRDELAAALERDVERLGLYSGQMRLF</sequence>
<protein>
    <submittedName>
        <fullName evidence="1">Uncharacterized protein</fullName>
    </submittedName>
</protein>